<sequence>MLTLTIFVALVLGGLWLGGETLLARELRRIAEGNPALSIADVTELRETGRIGVHMSGLHLTRAEGALDLPEADLWLSPLAPTEAHLDLPAQAVIDSGHGAVTLGLGSTDARMRLRPLGGMALDRITLSAGPLTVDRAPLADGLELNGRHVAPATGVADAAAAYDIDLSVRRLDLVRLVAALSGDGSRETAIPSALQLEAQGRVWLDAAPGPGHLTPETRPAVLALRLEGARVTLGPLGARLIGQVGADETGHAQGLIALYTPDAAPLLQLAADLGWLPQGVVKLAGRMLKGMGELPMPAMPADTGPELTFPAPAQGELRLPLTLSEGRMSLGPIPLGPAPRLR</sequence>
<keyword evidence="2" id="KW-1185">Reference proteome</keyword>
<comment type="caution">
    <text evidence="1">The sequence shown here is derived from an EMBL/GenBank/DDBJ whole genome shotgun (WGS) entry which is preliminary data.</text>
</comment>
<organism evidence="1 2">
    <name type="scientific">Paracoccus mangrovi</name>
    <dbReference type="NCBI Taxonomy" id="1715645"/>
    <lineage>
        <taxon>Bacteria</taxon>
        <taxon>Pseudomonadati</taxon>
        <taxon>Pseudomonadota</taxon>
        <taxon>Alphaproteobacteria</taxon>
        <taxon>Rhodobacterales</taxon>
        <taxon>Paracoccaceae</taxon>
        <taxon>Paracoccus</taxon>
    </lineage>
</organism>
<dbReference type="RefSeq" id="WP_377746515.1">
    <property type="nucleotide sequence ID" value="NZ_JBHRXJ010000022.1"/>
</dbReference>
<reference evidence="2" key="1">
    <citation type="journal article" date="2019" name="Int. J. Syst. Evol. Microbiol.">
        <title>The Global Catalogue of Microorganisms (GCM) 10K type strain sequencing project: providing services to taxonomists for standard genome sequencing and annotation.</title>
        <authorList>
            <consortium name="The Broad Institute Genomics Platform"/>
            <consortium name="The Broad Institute Genome Sequencing Center for Infectious Disease"/>
            <person name="Wu L."/>
            <person name="Ma J."/>
        </authorList>
    </citation>
    <scope>NUCLEOTIDE SEQUENCE [LARGE SCALE GENOMIC DNA]</scope>
    <source>
        <strain evidence="2">KCTC 42899</strain>
    </source>
</reference>
<gene>
    <name evidence="1" type="ORF">ACFOMH_19165</name>
</gene>
<protein>
    <submittedName>
        <fullName evidence="1">DUF2125 domain-containing protein</fullName>
    </submittedName>
</protein>
<evidence type="ECO:0000313" key="1">
    <source>
        <dbReference type="EMBL" id="MFC3530296.1"/>
    </source>
</evidence>
<dbReference type="Proteomes" id="UP001595721">
    <property type="component" value="Unassembled WGS sequence"/>
</dbReference>
<dbReference type="EMBL" id="JBHRXJ010000022">
    <property type="protein sequence ID" value="MFC3530296.1"/>
    <property type="molecule type" value="Genomic_DNA"/>
</dbReference>
<name>A0ABV7RD89_9RHOB</name>
<accession>A0ABV7RD89</accession>
<proteinExistence type="predicted"/>
<dbReference type="InterPro" id="IPR018666">
    <property type="entry name" value="DUF2125"/>
</dbReference>
<dbReference type="Pfam" id="PF09898">
    <property type="entry name" value="DUF2125"/>
    <property type="match status" value="1"/>
</dbReference>
<evidence type="ECO:0000313" key="2">
    <source>
        <dbReference type="Proteomes" id="UP001595721"/>
    </source>
</evidence>